<dbReference type="Pfam" id="PF01329">
    <property type="entry name" value="Pterin_4a"/>
    <property type="match status" value="1"/>
</dbReference>
<dbReference type="CDD" id="cd00488">
    <property type="entry name" value="PCD_DCoH"/>
    <property type="match status" value="1"/>
</dbReference>
<keyword evidence="9" id="KW-1185">Reference proteome</keyword>
<dbReference type="EMBL" id="SPNW01000097">
    <property type="protein sequence ID" value="TIA85820.1"/>
    <property type="molecule type" value="Genomic_DNA"/>
</dbReference>
<dbReference type="InterPro" id="IPR036428">
    <property type="entry name" value="PCD_sf"/>
</dbReference>
<name>A0A4T0FDI0_9BASI</name>
<dbReference type="AlphaFoldDB" id="A0A4T0FDI0"/>
<proteinExistence type="inferred from homology"/>
<feature type="transmembrane region" description="Helical" evidence="7">
    <location>
        <begin position="144"/>
        <end position="167"/>
    </location>
</feature>
<evidence type="ECO:0000256" key="2">
    <source>
        <dbReference type="ARBA" id="ARBA00006472"/>
    </source>
</evidence>
<protein>
    <recommendedName>
        <fullName evidence="3">4a-hydroxytetrahydrobiopterin dehydratase</fullName>
        <ecNumber evidence="3">4.2.1.96</ecNumber>
    </recommendedName>
    <alternativeName>
        <fullName evidence="5">4-alpha-hydroxy-tetrahydropterin dehydratase</fullName>
    </alternativeName>
</protein>
<dbReference type="Proteomes" id="UP000310189">
    <property type="component" value="Unassembled WGS sequence"/>
</dbReference>
<dbReference type="Gene3D" id="3.30.1360.20">
    <property type="entry name" value="Transcriptional coactivator/pterin dehydratase"/>
    <property type="match status" value="1"/>
</dbReference>
<evidence type="ECO:0000256" key="7">
    <source>
        <dbReference type="SAM" id="Phobius"/>
    </source>
</evidence>
<reference evidence="8 9" key="1">
    <citation type="submission" date="2019-03" db="EMBL/GenBank/DDBJ databases">
        <title>Sequencing 23 genomes of Wallemia ichthyophaga.</title>
        <authorList>
            <person name="Gostincar C."/>
        </authorList>
    </citation>
    <scope>NUCLEOTIDE SEQUENCE [LARGE SCALE GENOMIC DNA]</scope>
    <source>
        <strain evidence="8 9">EXF-5753</strain>
    </source>
</reference>
<dbReference type="EC" id="4.2.1.96" evidence="3"/>
<evidence type="ECO:0000313" key="9">
    <source>
        <dbReference type="Proteomes" id="UP000310189"/>
    </source>
</evidence>
<keyword evidence="4" id="KW-0456">Lyase</keyword>
<feature type="region of interest" description="Disordered" evidence="6">
    <location>
        <begin position="1"/>
        <end position="23"/>
    </location>
</feature>
<gene>
    <name evidence="8" type="ORF">E3P99_03887</name>
</gene>
<dbReference type="GO" id="GO:0008124">
    <property type="term" value="F:4-alpha-hydroxytetrahydrobiopterin dehydratase activity"/>
    <property type="evidence" value="ECO:0007669"/>
    <property type="project" value="UniProtKB-EC"/>
</dbReference>
<keyword evidence="7" id="KW-0472">Membrane</keyword>
<accession>A0A4T0FDI0</accession>
<keyword evidence="7" id="KW-0812">Transmembrane</keyword>
<keyword evidence="7" id="KW-1133">Transmembrane helix</keyword>
<dbReference type="InterPro" id="IPR001533">
    <property type="entry name" value="Pterin_deHydtase"/>
</dbReference>
<comment type="catalytic activity">
    <reaction evidence="1">
        <text>(4aS,6R)-4a-hydroxy-L-erythro-5,6,7,8-tetrahydrobiopterin = (6R)-L-erythro-6,7-dihydrobiopterin + H2O</text>
        <dbReference type="Rhea" id="RHEA:11920"/>
        <dbReference type="ChEBI" id="CHEBI:15377"/>
        <dbReference type="ChEBI" id="CHEBI:15642"/>
        <dbReference type="ChEBI" id="CHEBI:43120"/>
        <dbReference type="EC" id="4.2.1.96"/>
    </reaction>
</comment>
<evidence type="ECO:0000313" key="8">
    <source>
        <dbReference type="EMBL" id="TIA85820.1"/>
    </source>
</evidence>
<dbReference type="PANTHER" id="PTHR12599:SF0">
    <property type="entry name" value="PTERIN-4-ALPHA-CARBINOLAMINE DEHYDRATASE"/>
    <property type="match status" value="1"/>
</dbReference>
<evidence type="ECO:0000256" key="4">
    <source>
        <dbReference type="ARBA" id="ARBA00023239"/>
    </source>
</evidence>
<dbReference type="PANTHER" id="PTHR12599">
    <property type="entry name" value="PTERIN-4-ALPHA-CARBINOLAMINE DEHYDRATASE"/>
    <property type="match status" value="1"/>
</dbReference>
<evidence type="ECO:0000256" key="6">
    <source>
        <dbReference type="SAM" id="MobiDB-lite"/>
    </source>
</evidence>
<organism evidence="8 9">
    <name type="scientific">Wallemia hederae</name>
    <dbReference type="NCBI Taxonomy" id="1540922"/>
    <lineage>
        <taxon>Eukaryota</taxon>
        <taxon>Fungi</taxon>
        <taxon>Dikarya</taxon>
        <taxon>Basidiomycota</taxon>
        <taxon>Wallemiomycotina</taxon>
        <taxon>Wallemiomycetes</taxon>
        <taxon>Wallemiales</taxon>
        <taxon>Wallemiaceae</taxon>
        <taxon>Wallemia</taxon>
    </lineage>
</organism>
<comment type="caution">
    <text evidence="8">The sequence shown here is derived from an EMBL/GenBank/DDBJ whole genome shotgun (WGS) entry which is preliminary data.</text>
</comment>
<evidence type="ECO:0000256" key="3">
    <source>
        <dbReference type="ARBA" id="ARBA00013252"/>
    </source>
</evidence>
<dbReference type="GO" id="GO:0006729">
    <property type="term" value="P:tetrahydrobiopterin biosynthetic process"/>
    <property type="evidence" value="ECO:0007669"/>
    <property type="project" value="InterPro"/>
</dbReference>
<evidence type="ECO:0000256" key="1">
    <source>
        <dbReference type="ARBA" id="ARBA00001554"/>
    </source>
</evidence>
<evidence type="ECO:0000256" key="5">
    <source>
        <dbReference type="ARBA" id="ARBA00030497"/>
    </source>
</evidence>
<comment type="similarity">
    <text evidence="2">Belongs to the pterin-4-alpha-carbinolamine dehydratase family.</text>
</comment>
<dbReference type="OrthoDB" id="3263285at2759"/>
<sequence>MSSQVSQECPCPPHRSDSSPDVLSQEQVGEYLNKLENYKRVDSAIERLYTFKGFRGAVKFINAVADECVKHNHHPTITNMYGHVRLNWTTHSTQQGISGVTSKDIELAWSCNKAYENAFGRRDLNDKERELEDTVQSILLGCRYLAFGVAFPIIFLMLLDASAYVVFRTLGVYARRVRVVDNSDINTASPTPIDSPSATFKQAISSSDNTPATRSNLNKHCLKTLASNLANTRHAASVPLPNDSDKDLRYRQPLAAA</sequence>
<dbReference type="SUPFAM" id="SSF55248">
    <property type="entry name" value="PCD-like"/>
    <property type="match status" value="1"/>
</dbReference>